<evidence type="ECO:0000256" key="1">
    <source>
        <dbReference type="SAM" id="MobiDB-lite"/>
    </source>
</evidence>
<feature type="region of interest" description="Disordered" evidence="1">
    <location>
        <begin position="1"/>
        <end position="37"/>
    </location>
</feature>
<organism evidence="2 3">
    <name type="scientific">Colletotrichum cuscutae</name>
    <dbReference type="NCBI Taxonomy" id="1209917"/>
    <lineage>
        <taxon>Eukaryota</taxon>
        <taxon>Fungi</taxon>
        <taxon>Dikarya</taxon>
        <taxon>Ascomycota</taxon>
        <taxon>Pezizomycotina</taxon>
        <taxon>Sordariomycetes</taxon>
        <taxon>Hypocreomycetidae</taxon>
        <taxon>Glomerellales</taxon>
        <taxon>Glomerellaceae</taxon>
        <taxon>Colletotrichum</taxon>
        <taxon>Colletotrichum acutatum species complex</taxon>
    </lineage>
</organism>
<sequence>MWLGTGFGPRVHRAVADANGTPSPPPPGQGKPGSFFSLPSTHPINYFANRAALVPAASHIKNLDKSLSITFRLGPISEVEDASERSSSDQQAAKAGTGR</sequence>
<keyword evidence="3" id="KW-1185">Reference proteome</keyword>
<dbReference type="AlphaFoldDB" id="A0AAI9XMP6"/>
<gene>
    <name evidence="2" type="ORF">CCUS01_10139</name>
</gene>
<comment type="caution">
    <text evidence="2">The sequence shown here is derived from an EMBL/GenBank/DDBJ whole genome shotgun (WGS) entry which is preliminary data.</text>
</comment>
<protein>
    <submittedName>
        <fullName evidence="2">Uncharacterized protein</fullName>
    </submittedName>
</protein>
<reference evidence="2" key="1">
    <citation type="submission" date="2016-11" db="EMBL/GenBank/DDBJ databases">
        <title>The genome sequence of Colletotrichum cuscutae.</title>
        <authorList>
            <person name="Baroncelli R."/>
        </authorList>
    </citation>
    <scope>NUCLEOTIDE SEQUENCE</scope>
    <source>
        <strain evidence="2">IMI 304802</strain>
    </source>
</reference>
<evidence type="ECO:0000313" key="2">
    <source>
        <dbReference type="EMBL" id="KAK1456151.1"/>
    </source>
</evidence>
<feature type="region of interest" description="Disordered" evidence="1">
    <location>
        <begin position="78"/>
        <end position="99"/>
    </location>
</feature>
<proteinExistence type="predicted"/>
<accession>A0AAI9XMP6</accession>
<evidence type="ECO:0000313" key="3">
    <source>
        <dbReference type="Proteomes" id="UP001239213"/>
    </source>
</evidence>
<name>A0AAI9XMP6_9PEZI</name>
<dbReference type="EMBL" id="MPDP01000287">
    <property type="protein sequence ID" value="KAK1456151.1"/>
    <property type="molecule type" value="Genomic_DNA"/>
</dbReference>
<dbReference type="Proteomes" id="UP001239213">
    <property type="component" value="Unassembled WGS sequence"/>
</dbReference>